<accession>A0ABQ4PV36</accession>
<gene>
    <name evidence="1" type="ORF">PsB1_1002</name>
</gene>
<name>A0ABQ4PV36_9PROT</name>
<comment type="caution">
    <text evidence="1">The sequence shown here is derived from an EMBL/GenBank/DDBJ whole genome shotgun (WGS) entry which is preliminary data.</text>
</comment>
<reference evidence="1" key="1">
    <citation type="submission" date="2021-05" db="EMBL/GenBank/DDBJ databases">
        <authorList>
            <person name="Tanabe Y."/>
        </authorList>
    </citation>
    <scope>NUCLEOTIDE SEQUENCE</scope>
    <source>
        <strain evidence="1">BOTRYCO-1</strain>
    </source>
</reference>
<protein>
    <submittedName>
        <fullName evidence="1">Uncharacterized protein</fullName>
    </submittedName>
</protein>
<evidence type="ECO:0000313" key="2">
    <source>
        <dbReference type="Proteomes" id="UP001161064"/>
    </source>
</evidence>
<organism evidence="1 2">
    <name type="scientific">Candidatus Phycosocius spiralis</name>
    <dbReference type="NCBI Taxonomy" id="2815099"/>
    <lineage>
        <taxon>Bacteria</taxon>
        <taxon>Pseudomonadati</taxon>
        <taxon>Pseudomonadota</taxon>
        <taxon>Alphaproteobacteria</taxon>
        <taxon>Caulobacterales</taxon>
        <taxon>Caulobacterales incertae sedis</taxon>
        <taxon>Candidatus Phycosocius</taxon>
    </lineage>
</organism>
<keyword evidence="2" id="KW-1185">Reference proteome</keyword>
<sequence>MPFFETEDASALTTQNIDVAHMIDLNGKGVMEALALVEAALFAHQGAEEKRLWFRFDPPTGETPQPLFQPVGRLLRDAIRVGNAKRAMPVQAGGWIVRLASKVR</sequence>
<proteinExistence type="predicted"/>
<evidence type="ECO:0000313" key="1">
    <source>
        <dbReference type="EMBL" id="GIU66848.1"/>
    </source>
</evidence>
<reference evidence="1" key="2">
    <citation type="journal article" date="2023" name="ISME Commun">
        <title>Characterization of a bloom-associated alphaproteobacterial lineage, 'Candidatus Phycosocius': insights into freshwater algal-bacterial interactions.</title>
        <authorList>
            <person name="Tanabe Y."/>
            <person name="Yamaguchi H."/>
            <person name="Yoshida M."/>
            <person name="Kai A."/>
            <person name="Okazaki Y."/>
        </authorList>
    </citation>
    <scope>NUCLEOTIDE SEQUENCE</scope>
    <source>
        <strain evidence="1">BOTRYCO-1</strain>
    </source>
</reference>
<dbReference type="EMBL" id="BPFZ01000005">
    <property type="protein sequence ID" value="GIU66848.1"/>
    <property type="molecule type" value="Genomic_DNA"/>
</dbReference>
<dbReference type="RefSeq" id="WP_284359501.1">
    <property type="nucleotide sequence ID" value="NZ_BPFZ01000005.1"/>
</dbReference>
<dbReference type="Proteomes" id="UP001161064">
    <property type="component" value="Unassembled WGS sequence"/>
</dbReference>